<gene>
    <name evidence="2" type="ORF">scyTo_0026549</name>
</gene>
<feature type="compositionally biased region" description="Polar residues" evidence="1">
    <location>
        <begin position="65"/>
        <end position="75"/>
    </location>
</feature>
<feature type="compositionally biased region" description="Low complexity" evidence="1">
    <location>
        <begin position="127"/>
        <end position="136"/>
    </location>
</feature>
<feature type="compositionally biased region" description="Polar residues" evidence="1">
    <location>
        <begin position="178"/>
        <end position="187"/>
    </location>
</feature>
<dbReference type="EMBL" id="BFAA01213930">
    <property type="protein sequence ID" value="GCB85855.1"/>
    <property type="molecule type" value="Genomic_DNA"/>
</dbReference>
<feature type="compositionally biased region" description="Acidic residues" evidence="1">
    <location>
        <begin position="47"/>
        <end position="59"/>
    </location>
</feature>
<feature type="non-terminal residue" evidence="2">
    <location>
        <position position="230"/>
    </location>
</feature>
<protein>
    <submittedName>
        <fullName evidence="2">Uncharacterized protein</fullName>
    </submittedName>
</protein>
<feature type="compositionally biased region" description="Polar residues" evidence="1">
    <location>
        <begin position="7"/>
        <end position="19"/>
    </location>
</feature>
<feature type="region of interest" description="Disordered" evidence="1">
    <location>
        <begin position="1"/>
        <end position="194"/>
    </location>
</feature>
<feature type="compositionally biased region" description="Basic and acidic residues" evidence="1">
    <location>
        <begin position="97"/>
        <end position="112"/>
    </location>
</feature>
<dbReference type="Proteomes" id="UP000288216">
    <property type="component" value="Unassembled WGS sequence"/>
</dbReference>
<dbReference type="AlphaFoldDB" id="A0A401QKE3"/>
<comment type="caution">
    <text evidence="2">The sequence shown here is derived from an EMBL/GenBank/DDBJ whole genome shotgun (WGS) entry which is preliminary data.</text>
</comment>
<dbReference type="OMA" id="WPSKSER"/>
<evidence type="ECO:0000313" key="2">
    <source>
        <dbReference type="EMBL" id="GCB85855.1"/>
    </source>
</evidence>
<dbReference type="STRING" id="75743.A0A401QKE3"/>
<feature type="compositionally biased region" description="Basic and acidic residues" evidence="1">
    <location>
        <begin position="144"/>
        <end position="154"/>
    </location>
</feature>
<reference evidence="2 3" key="1">
    <citation type="journal article" date="2018" name="Nat. Ecol. Evol.">
        <title>Shark genomes provide insights into elasmobranch evolution and the origin of vertebrates.</title>
        <authorList>
            <person name="Hara Y"/>
            <person name="Yamaguchi K"/>
            <person name="Onimaru K"/>
            <person name="Kadota M"/>
            <person name="Koyanagi M"/>
            <person name="Keeley SD"/>
            <person name="Tatsumi K"/>
            <person name="Tanaka K"/>
            <person name="Motone F"/>
            <person name="Kageyama Y"/>
            <person name="Nozu R"/>
            <person name="Adachi N"/>
            <person name="Nishimura O"/>
            <person name="Nakagawa R"/>
            <person name="Tanegashima C"/>
            <person name="Kiyatake I"/>
            <person name="Matsumoto R"/>
            <person name="Murakumo K"/>
            <person name="Nishida K"/>
            <person name="Terakita A"/>
            <person name="Kuratani S"/>
            <person name="Sato K"/>
            <person name="Hyodo S Kuraku.S."/>
        </authorList>
    </citation>
    <scope>NUCLEOTIDE SEQUENCE [LARGE SCALE GENOMIC DNA]</scope>
</reference>
<organism evidence="2 3">
    <name type="scientific">Scyliorhinus torazame</name>
    <name type="common">Cloudy catshark</name>
    <name type="synonym">Catulus torazame</name>
    <dbReference type="NCBI Taxonomy" id="75743"/>
    <lineage>
        <taxon>Eukaryota</taxon>
        <taxon>Metazoa</taxon>
        <taxon>Chordata</taxon>
        <taxon>Craniata</taxon>
        <taxon>Vertebrata</taxon>
        <taxon>Chondrichthyes</taxon>
        <taxon>Elasmobranchii</taxon>
        <taxon>Galeomorphii</taxon>
        <taxon>Galeoidea</taxon>
        <taxon>Carcharhiniformes</taxon>
        <taxon>Scyliorhinidae</taxon>
        <taxon>Scyliorhinus</taxon>
    </lineage>
</organism>
<proteinExistence type="predicted"/>
<sequence>MSGGVSKVQSQHGRWTVSSSDEEDAEPIRRADRSCPLPQPARKDWVSDSDETVVDEGEFEVVSSGHANAVSSTEGPSGPDHSRKCSPSPRASGAGKMMEKCATDPVKTETPDLSRQPSPALKRLRPSSESGWGVSSSEEEPDDKAEVRLVKAELADQGGPAPRPKKQRLEGMDHRCPSGSSVTTWPSKSERGGDSLDTWDVLEKAKRFSFYLTKVSGIPSKDNCGALHIK</sequence>
<keyword evidence="3" id="KW-1185">Reference proteome</keyword>
<evidence type="ECO:0000313" key="3">
    <source>
        <dbReference type="Proteomes" id="UP000288216"/>
    </source>
</evidence>
<evidence type="ECO:0000256" key="1">
    <source>
        <dbReference type="SAM" id="MobiDB-lite"/>
    </source>
</evidence>
<feature type="compositionally biased region" description="Basic and acidic residues" evidence="1">
    <location>
        <begin position="167"/>
        <end position="176"/>
    </location>
</feature>
<name>A0A401QKE3_SCYTO</name>
<accession>A0A401QKE3</accession>
<dbReference type="OrthoDB" id="10430635at2759"/>